<proteinExistence type="predicted"/>
<protein>
    <submittedName>
        <fullName evidence="1">Putative hydrolase of the HAD superfamily</fullName>
    </submittedName>
</protein>
<dbReference type="SUPFAM" id="SSF56784">
    <property type="entry name" value="HAD-like"/>
    <property type="match status" value="1"/>
</dbReference>
<dbReference type="AlphaFoldDB" id="A0A4R3NK02"/>
<keyword evidence="2" id="KW-1185">Reference proteome</keyword>
<dbReference type="NCBIfam" id="TIGR01509">
    <property type="entry name" value="HAD-SF-IA-v3"/>
    <property type="match status" value="1"/>
</dbReference>
<dbReference type="InterPro" id="IPR006439">
    <property type="entry name" value="HAD-SF_hydro_IA"/>
</dbReference>
<dbReference type="RefSeq" id="WP_245511101.1">
    <property type="nucleotide sequence ID" value="NZ_SMAR01000034.1"/>
</dbReference>
<organism evidence="1 2">
    <name type="scientific">Martelella mediterranea</name>
    <dbReference type="NCBI Taxonomy" id="293089"/>
    <lineage>
        <taxon>Bacteria</taxon>
        <taxon>Pseudomonadati</taxon>
        <taxon>Pseudomonadota</taxon>
        <taxon>Alphaproteobacteria</taxon>
        <taxon>Hyphomicrobiales</taxon>
        <taxon>Aurantimonadaceae</taxon>
        <taxon>Martelella</taxon>
    </lineage>
</organism>
<name>A0A4R3NK02_9HYPH</name>
<comment type="caution">
    <text evidence="1">The sequence shown here is derived from an EMBL/GenBank/DDBJ whole genome shotgun (WGS) entry which is preliminary data.</text>
</comment>
<dbReference type="Proteomes" id="UP000295097">
    <property type="component" value="Unassembled WGS sequence"/>
</dbReference>
<evidence type="ECO:0000313" key="2">
    <source>
        <dbReference type="Proteomes" id="UP000295097"/>
    </source>
</evidence>
<sequence>MKKCLMLDVDGVLVHPQNSRSWADDMKQDLGIDPDRLTAEFFNVHWREVILGRKKLESALQACLPGLSATVTAKDFMAYWFERDSAVDAAVLDDLCCLKNRGLSIYLATNQEHQRACYLMDAMGLAAHVDGIVYSAALGVKKPSDDFFAHAETKTGFSANEIVFVDDSKANIDAAFARGWTAFHWTGEERLIDLIV</sequence>
<dbReference type="PRINTS" id="PR00413">
    <property type="entry name" value="HADHALOGNASE"/>
</dbReference>
<reference evidence="1 2" key="1">
    <citation type="submission" date="2019-03" db="EMBL/GenBank/DDBJ databases">
        <title>Freshwater and sediment microbial communities from various areas in North America, analyzing microbe dynamics in response to fracking.</title>
        <authorList>
            <person name="Lamendella R."/>
        </authorList>
    </citation>
    <scope>NUCLEOTIDE SEQUENCE [LARGE SCALE GENOMIC DNA]</scope>
    <source>
        <strain evidence="1 2">175.2</strain>
    </source>
</reference>
<gene>
    <name evidence="1" type="ORF">EDC90_103420</name>
</gene>
<dbReference type="InterPro" id="IPR036412">
    <property type="entry name" value="HAD-like_sf"/>
</dbReference>
<dbReference type="PANTHER" id="PTHR43611">
    <property type="entry name" value="ALPHA-D-GLUCOSE 1-PHOSPHATE PHOSPHATASE"/>
    <property type="match status" value="1"/>
</dbReference>
<dbReference type="SFLD" id="SFLDS00003">
    <property type="entry name" value="Haloacid_Dehalogenase"/>
    <property type="match status" value="1"/>
</dbReference>
<evidence type="ECO:0000313" key="1">
    <source>
        <dbReference type="EMBL" id="TCT33098.1"/>
    </source>
</evidence>
<dbReference type="GO" id="GO:0016787">
    <property type="term" value="F:hydrolase activity"/>
    <property type="evidence" value="ECO:0007669"/>
    <property type="project" value="UniProtKB-KW"/>
</dbReference>
<keyword evidence="1" id="KW-0378">Hydrolase</keyword>
<accession>A0A4R3NK02</accession>
<dbReference type="Gene3D" id="3.40.50.1000">
    <property type="entry name" value="HAD superfamily/HAD-like"/>
    <property type="match status" value="1"/>
</dbReference>
<dbReference type="SFLD" id="SFLDG01129">
    <property type="entry name" value="C1.5:_HAD__Beta-PGM__Phosphata"/>
    <property type="match status" value="1"/>
</dbReference>
<dbReference type="EMBL" id="SMAR01000034">
    <property type="protein sequence ID" value="TCT33098.1"/>
    <property type="molecule type" value="Genomic_DNA"/>
</dbReference>
<dbReference type="PANTHER" id="PTHR43611:SF3">
    <property type="entry name" value="FLAVIN MONONUCLEOTIDE HYDROLASE 1, CHLOROPLATIC"/>
    <property type="match status" value="1"/>
</dbReference>
<dbReference type="Pfam" id="PF00702">
    <property type="entry name" value="Hydrolase"/>
    <property type="match status" value="1"/>
</dbReference>
<dbReference type="InterPro" id="IPR023214">
    <property type="entry name" value="HAD_sf"/>
</dbReference>